<protein>
    <submittedName>
        <fullName evidence="10">ABC transporter permease</fullName>
    </submittedName>
</protein>
<dbReference type="GO" id="GO:0140359">
    <property type="term" value="F:ABC-type transporter activity"/>
    <property type="evidence" value="ECO:0007669"/>
    <property type="project" value="InterPro"/>
</dbReference>
<evidence type="ECO:0000256" key="3">
    <source>
        <dbReference type="ARBA" id="ARBA00022448"/>
    </source>
</evidence>
<organism evidence="10">
    <name type="scientific">Desulfatirhabdium butyrativorans</name>
    <dbReference type="NCBI Taxonomy" id="340467"/>
    <lineage>
        <taxon>Bacteria</taxon>
        <taxon>Pseudomonadati</taxon>
        <taxon>Thermodesulfobacteriota</taxon>
        <taxon>Desulfobacteria</taxon>
        <taxon>Desulfobacterales</taxon>
        <taxon>Desulfatirhabdiaceae</taxon>
        <taxon>Desulfatirhabdium</taxon>
    </lineage>
</organism>
<dbReference type="PROSITE" id="PS51012">
    <property type="entry name" value="ABC_TM2"/>
    <property type="match status" value="1"/>
</dbReference>
<evidence type="ECO:0000256" key="6">
    <source>
        <dbReference type="ARBA" id="ARBA00022989"/>
    </source>
</evidence>
<evidence type="ECO:0000256" key="7">
    <source>
        <dbReference type="ARBA" id="ARBA00023136"/>
    </source>
</evidence>
<dbReference type="PANTHER" id="PTHR30294">
    <property type="entry name" value="MEMBRANE COMPONENT OF ABC TRANSPORTER YHHJ-RELATED"/>
    <property type="match status" value="1"/>
</dbReference>
<comment type="similarity">
    <text evidence="2">Belongs to the ABC-2 integral membrane protein family.</text>
</comment>
<evidence type="ECO:0000313" key="10">
    <source>
        <dbReference type="EMBL" id="HGU33416.1"/>
    </source>
</evidence>
<dbReference type="InterPro" id="IPR047817">
    <property type="entry name" value="ABC2_TM_bact-type"/>
</dbReference>
<feature type="transmembrane region" description="Helical" evidence="8">
    <location>
        <begin position="198"/>
        <end position="216"/>
    </location>
</feature>
<name>A0A7C4W0T6_9BACT</name>
<keyword evidence="4" id="KW-1003">Cell membrane</keyword>
<keyword evidence="3" id="KW-0813">Transport</keyword>
<comment type="subcellular location">
    <subcellularLocation>
        <location evidence="1">Cell membrane</location>
        <topology evidence="1">Multi-pass membrane protein</topology>
    </subcellularLocation>
</comment>
<feature type="transmembrane region" description="Helical" evidence="8">
    <location>
        <begin position="30"/>
        <end position="48"/>
    </location>
</feature>
<feature type="transmembrane region" description="Helical" evidence="8">
    <location>
        <begin position="364"/>
        <end position="382"/>
    </location>
</feature>
<feature type="transmembrane region" description="Helical" evidence="8">
    <location>
        <begin position="236"/>
        <end position="260"/>
    </location>
</feature>
<evidence type="ECO:0000256" key="2">
    <source>
        <dbReference type="ARBA" id="ARBA00007783"/>
    </source>
</evidence>
<dbReference type="Pfam" id="PF12698">
    <property type="entry name" value="ABC2_membrane_3"/>
    <property type="match status" value="1"/>
</dbReference>
<evidence type="ECO:0000256" key="5">
    <source>
        <dbReference type="ARBA" id="ARBA00022692"/>
    </source>
</evidence>
<accession>A0A7C4W0T6</accession>
<dbReference type="PANTHER" id="PTHR30294:SF47">
    <property type="entry name" value="INNER MEMBRANE TRANSPORT PERMEASE YHHJ"/>
    <property type="match status" value="1"/>
</dbReference>
<dbReference type="InterPro" id="IPR013525">
    <property type="entry name" value="ABC2_TM"/>
</dbReference>
<gene>
    <name evidence="10" type="ORF">ENS29_11235</name>
</gene>
<dbReference type="GO" id="GO:0005886">
    <property type="term" value="C:plasma membrane"/>
    <property type="evidence" value="ECO:0007669"/>
    <property type="project" value="UniProtKB-SubCell"/>
</dbReference>
<evidence type="ECO:0000256" key="4">
    <source>
        <dbReference type="ARBA" id="ARBA00022475"/>
    </source>
</evidence>
<proteinExistence type="inferred from homology"/>
<evidence type="ECO:0000256" key="1">
    <source>
        <dbReference type="ARBA" id="ARBA00004651"/>
    </source>
</evidence>
<comment type="caution">
    <text evidence="10">The sequence shown here is derived from an EMBL/GenBank/DDBJ whole genome shotgun (WGS) entry which is preliminary data.</text>
</comment>
<dbReference type="InterPro" id="IPR051449">
    <property type="entry name" value="ABC-2_transporter_component"/>
</dbReference>
<reference evidence="10" key="1">
    <citation type="journal article" date="2020" name="mSystems">
        <title>Genome- and Community-Level Interaction Insights into Carbon Utilization and Element Cycling Functions of Hydrothermarchaeota in Hydrothermal Sediment.</title>
        <authorList>
            <person name="Zhou Z."/>
            <person name="Liu Y."/>
            <person name="Xu W."/>
            <person name="Pan J."/>
            <person name="Luo Z.H."/>
            <person name="Li M."/>
        </authorList>
    </citation>
    <scope>NUCLEOTIDE SEQUENCE [LARGE SCALE GENOMIC DNA]</scope>
    <source>
        <strain evidence="10">SpSt-477</strain>
    </source>
</reference>
<feature type="transmembrane region" description="Helical" evidence="8">
    <location>
        <begin position="272"/>
        <end position="297"/>
    </location>
</feature>
<sequence>MDEAMIRLTVWFRRLVVMTSKEFLQLARDWMLLVFIVYAFTADIYLAGSGVSLQLRQAVLHVLDQDGSAASRELIGRFQPPHFQFAGRITEGPREALRLLDRGQTMVVLDIPADFESDLLSGIPTRIQMQIDTSNSVQGFLASSYAQRIIADFGTERAMAELHAQSGGAGSMPRIVDDHRVWFNPNQNDTWFMSITELLTIITLFAVLLPAAAMVREKERGTVEQLLVSPLSSFQIMFPKVLSMTVVILIGCAVSLALVLRGMFHVPVRGSLALFFGITTLFVFTTAGLGLLISTIARNLAQVGMMTILVFTPMLFLSGAWTPPEAMPVWMRTIMYASPLHYFIDTGFGILLKGAGIDVLWREIAAMAALGGIIFGTGMLRFRNQFGN</sequence>
<dbReference type="EMBL" id="DSUH01000257">
    <property type="protein sequence ID" value="HGU33416.1"/>
    <property type="molecule type" value="Genomic_DNA"/>
</dbReference>
<evidence type="ECO:0000259" key="9">
    <source>
        <dbReference type="PROSITE" id="PS51012"/>
    </source>
</evidence>
<dbReference type="Gene3D" id="3.40.1710.10">
    <property type="entry name" value="abc type-2 transporter like domain"/>
    <property type="match status" value="1"/>
</dbReference>
<dbReference type="AlphaFoldDB" id="A0A7C4W0T6"/>
<evidence type="ECO:0000256" key="8">
    <source>
        <dbReference type="SAM" id="Phobius"/>
    </source>
</evidence>
<feature type="transmembrane region" description="Helical" evidence="8">
    <location>
        <begin position="303"/>
        <end position="322"/>
    </location>
</feature>
<keyword evidence="5 8" id="KW-0812">Transmembrane</keyword>
<keyword evidence="6 8" id="KW-1133">Transmembrane helix</keyword>
<feature type="domain" description="ABC transmembrane type-2" evidence="9">
    <location>
        <begin position="143"/>
        <end position="385"/>
    </location>
</feature>
<keyword evidence="7 8" id="KW-0472">Membrane</keyword>